<dbReference type="SUPFAM" id="SSF56784">
    <property type="entry name" value="HAD-like"/>
    <property type="match status" value="1"/>
</dbReference>
<dbReference type="Gene3D" id="3.40.50.1000">
    <property type="entry name" value="HAD superfamily/HAD-like"/>
    <property type="match status" value="1"/>
</dbReference>
<dbReference type="InterPro" id="IPR023214">
    <property type="entry name" value="HAD_sf"/>
</dbReference>
<dbReference type="GO" id="GO:0016787">
    <property type="term" value="F:hydrolase activity"/>
    <property type="evidence" value="ECO:0007669"/>
    <property type="project" value="UniProtKB-KW"/>
</dbReference>
<dbReference type="PANTHER" id="PTHR43611:SF3">
    <property type="entry name" value="FLAVIN MONONUCLEOTIDE HYDROLASE 1, CHLOROPLATIC"/>
    <property type="match status" value="1"/>
</dbReference>
<accession>A0A5Q4VG54</accession>
<dbReference type="PANTHER" id="PTHR43611">
    <property type="entry name" value="ALPHA-D-GLUCOSE 1-PHOSPHATE PHOSPHATASE"/>
    <property type="match status" value="1"/>
</dbReference>
<dbReference type="NCBIfam" id="TIGR01509">
    <property type="entry name" value="HAD-SF-IA-v3"/>
    <property type="match status" value="1"/>
</dbReference>
<dbReference type="InterPro" id="IPR006439">
    <property type="entry name" value="HAD-SF_hydro_IA"/>
</dbReference>
<dbReference type="OrthoDB" id="9788657at2"/>
<protein>
    <submittedName>
        <fullName evidence="1">HAD-IA family hydrolase</fullName>
    </submittedName>
</protein>
<evidence type="ECO:0000313" key="2">
    <source>
        <dbReference type="Proteomes" id="UP000321899"/>
    </source>
</evidence>
<name>A0A5Q4VG54_9BACT</name>
<comment type="caution">
    <text evidence="1">The sequence shown here is derived from an EMBL/GenBank/DDBJ whole genome shotgun (WGS) entry which is preliminary data.</text>
</comment>
<gene>
    <name evidence="1" type="ORF">FIM25_02900</name>
</gene>
<dbReference type="Proteomes" id="UP000321899">
    <property type="component" value="Unassembled WGS sequence"/>
</dbReference>
<dbReference type="AlphaFoldDB" id="A0A5Q4VG54"/>
<reference evidence="1 2" key="1">
    <citation type="submission" date="2019-06" db="EMBL/GenBank/DDBJ databases">
        <title>Desulfobotulus mexicanus sp. nov., a novel sulfate-reducing bacterium isolated from the sediment of an alkaline crater lake in Mexico.</title>
        <authorList>
            <person name="Hirschler-Rea A."/>
        </authorList>
    </citation>
    <scope>NUCLEOTIDE SEQUENCE [LARGE SCALE GENOMIC DNA]</scope>
    <source>
        <strain evidence="1 2">PAR22N</strain>
    </source>
</reference>
<dbReference type="EMBL" id="VDMB01000002">
    <property type="protein sequence ID" value="TYT75866.1"/>
    <property type="molecule type" value="Genomic_DNA"/>
</dbReference>
<organism evidence="1 2">
    <name type="scientific">Desulfobotulus mexicanus</name>
    <dbReference type="NCBI Taxonomy" id="2586642"/>
    <lineage>
        <taxon>Bacteria</taxon>
        <taxon>Pseudomonadati</taxon>
        <taxon>Thermodesulfobacteriota</taxon>
        <taxon>Desulfobacteria</taxon>
        <taxon>Desulfobacterales</taxon>
        <taxon>Desulfobacteraceae</taxon>
        <taxon>Desulfobotulus</taxon>
    </lineage>
</organism>
<sequence>MAAWLVSNHDIPREIKMNNIRMPELVLLDFGGVIAEEGFKAAMVDLALEQKKDPEALKRMAFDLVYATGFTTGKIRDKDFWKALREKSGIIGSDKDLTAFVHDRFIVRPSMLYLSARLRLKGIRTAILSDQTHWLDELDERDGFFPCFDRIFNSYYSGITKKDTEFFLQVLDAMEVRPEKALFVDDHRPHVERALSLGMDAIWYQEEKAFREEVQKRFPFVLFDSP</sequence>
<dbReference type="Gene3D" id="1.10.150.240">
    <property type="entry name" value="Putative phosphatase, domain 2"/>
    <property type="match status" value="1"/>
</dbReference>
<evidence type="ECO:0000313" key="1">
    <source>
        <dbReference type="EMBL" id="TYT75866.1"/>
    </source>
</evidence>
<dbReference type="InterPro" id="IPR036412">
    <property type="entry name" value="HAD-like_sf"/>
</dbReference>
<proteinExistence type="predicted"/>
<keyword evidence="1" id="KW-0378">Hydrolase</keyword>
<dbReference type="InterPro" id="IPR023198">
    <property type="entry name" value="PGP-like_dom2"/>
</dbReference>
<dbReference type="Pfam" id="PF00702">
    <property type="entry name" value="Hydrolase"/>
    <property type="match status" value="1"/>
</dbReference>
<keyword evidence="2" id="KW-1185">Reference proteome</keyword>